<dbReference type="STRING" id="572546.Arcpr_0892"/>
<feature type="domain" description="LamG-like jellyroll fold" evidence="4">
    <location>
        <begin position="223"/>
        <end position="354"/>
    </location>
</feature>
<keyword evidence="3" id="KW-0472">Membrane</keyword>
<dbReference type="HOGENOM" id="CLU_385265_0_0_2"/>
<evidence type="ECO:0000256" key="1">
    <source>
        <dbReference type="ARBA" id="ARBA00022729"/>
    </source>
</evidence>
<dbReference type="PANTHER" id="PTHR47635">
    <property type="entry name" value="CUB DOMAIN-CONTAINING PROTEIN"/>
    <property type="match status" value="1"/>
</dbReference>
<dbReference type="OrthoDB" id="132101at2157"/>
<name>D2RI28_ARCPA</name>
<dbReference type="InterPro" id="IPR006558">
    <property type="entry name" value="LamG-like"/>
</dbReference>
<dbReference type="Pfam" id="PF13385">
    <property type="entry name" value="Laminin_G_3"/>
    <property type="match status" value="1"/>
</dbReference>
<evidence type="ECO:0000313" key="5">
    <source>
        <dbReference type="EMBL" id="ADB57953.1"/>
    </source>
</evidence>
<evidence type="ECO:0000256" key="2">
    <source>
        <dbReference type="ARBA" id="ARBA00023157"/>
    </source>
</evidence>
<sequence length="717" mass="80356">MKLKLFSLIFIVLFGVVGVASAGVTPPLADDPSLVLRLSFDDYEFYHFGFEQTLYDDNNSEDFNSYGSLSYSTNWKTDGEYSLYGDISGDEAAIYEAFGYRIVVTYDVFVSGKVNNGELRVLVGGSVVKSYTGGKYLNESVTVPAGEDIKFQWYAPTSNDRIQAYIDNIRILKVQADDQSGNGNNGNIYGANWTVGRYGYGLEFDGEDDYVEIPNSESLQENETFTIALWVKITEVKDWGRFAQYGGGGEGWAFSEWSTNQMPIFEWYGTEGGHYYLHDPYKLDLNKWYFLTVVYDYPNNSVKLYANGELIASRDCPEPVVIPTDSLRIGCKGVEFFAGIIDEVRIYNRALSDEEIKAMYEALRVKFYDESTGEKITANATIFNANHSISPQVDSITKEAVLFHADVPQYGLYTIRVAKDGYYTRYYVTELEKEKLVEKSVAILSQNEPSVLLTFKLNDIYNLYDNPILIITKVINNGKYEIFSDTFDVESKASVVLQFNGKYFISVWDPANAVERSFGEITAVESTTKVINVFPNAISDTPLNVTYSIQDAGDKIVVNYNDTEYKTQKIVVRIYNQSGSLVYEDSSTANDYALAFVKPDSSKYYTVVLNITRDNVTFERRQIVGNVTGLLQDVLNLLPGEEVTGYSQDFIMTLISFGGLICLAGLFSKRNSRTGALAFAICAGLVWIFGWLPVSSAVIALIVVMAILGKLEEGYKK</sequence>
<keyword evidence="3" id="KW-0812">Transmembrane</keyword>
<organism evidence="5 6">
    <name type="scientific">Archaeoglobus profundus (strain DSM 5631 / JCM 9629 / NBRC 100127 / Av18)</name>
    <dbReference type="NCBI Taxonomy" id="572546"/>
    <lineage>
        <taxon>Archaea</taxon>
        <taxon>Methanobacteriati</taxon>
        <taxon>Methanobacteriota</taxon>
        <taxon>Archaeoglobi</taxon>
        <taxon>Archaeoglobales</taxon>
        <taxon>Archaeoglobaceae</taxon>
        <taxon>Archaeoglobus</taxon>
    </lineage>
</organism>
<dbReference type="SMART" id="SM00560">
    <property type="entry name" value="LamGL"/>
    <property type="match status" value="1"/>
</dbReference>
<accession>D2RI28</accession>
<evidence type="ECO:0000259" key="4">
    <source>
        <dbReference type="SMART" id="SM00560"/>
    </source>
</evidence>
<keyword evidence="3" id="KW-1133">Transmembrane helix</keyword>
<gene>
    <name evidence="5" type="ordered locus">Arcpr_0892</name>
</gene>
<dbReference type="PANTHER" id="PTHR47635:SF2">
    <property type="entry name" value="LAMG-LIKE JELLYROLL FOLD DOMAIN-CONTAINING PROTEIN"/>
    <property type="match status" value="1"/>
</dbReference>
<keyword evidence="2" id="KW-1015">Disulfide bond</keyword>
<protein>
    <submittedName>
        <fullName evidence="5">LamG domain protein jellyroll fold domain protein</fullName>
    </submittedName>
</protein>
<dbReference type="KEGG" id="apo:Arcpr_0892"/>
<feature type="transmembrane region" description="Helical" evidence="3">
    <location>
        <begin position="650"/>
        <end position="668"/>
    </location>
</feature>
<reference evidence="5 6" key="1">
    <citation type="journal article" date="2010" name="Stand. Genomic Sci.">
        <title>Complete genome sequence of Archaeoglobus profundus type strain (AV18).</title>
        <authorList>
            <person name="von Jan M."/>
            <person name="Lapidus A."/>
            <person name="Del Rio T.G."/>
            <person name="Copeland A."/>
            <person name="Tice H."/>
            <person name="Cheng J.F."/>
            <person name="Lucas S."/>
            <person name="Chen F."/>
            <person name="Nolan M."/>
            <person name="Goodwin L."/>
            <person name="Han C."/>
            <person name="Pitluck S."/>
            <person name="Liolios K."/>
            <person name="Ivanova N."/>
            <person name="Mavromatis K."/>
            <person name="Ovchinnikova G."/>
            <person name="Chertkov O."/>
            <person name="Pati A."/>
            <person name="Chen A."/>
            <person name="Palaniappan K."/>
            <person name="Land M."/>
            <person name="Hauser L."/>
            <person name="Chang Y.J."/>
            <person name="Jeffries C.D."/>
            <person name="Saunders E."/>
            <person name="Brettin T."/>
            <person name="Detter J.C."/>
            <person name="Chain P."/>
            <person name="Eichinger K."/>
            <person name="Huber H."/>
            <person name="Spring S."/>
            <person name="Rohde M."/>
            <person name="Goker M."/>
            <person name="Wirth R."/>
            <person name="Woyke T."/>
            <person name="Bristow J."/>
            <person name="Eisen J.A."/>
            <person name="Markowitz V."/>
            <person name="Hugenholtz P."/>
            <person name="Kyrpides N.C."/>
            <person name="Klenk H.P."/>
        </authorList>
    </citation>
    <scope>NUCLEOTIDE SEQUENCE [LARGE SCALE GENOMIC DNA]</scope>
    <source>
        <strain evidence="6">DSM 5631 / JCM 9629 / NBRC 100127 / Av18</strain>
    </source>
</reference>
<dbReference type="EMBL" id="CP001857">
    <property type="protein sequence ID" value="ADB57953.1"/>
    <property type="molecule type" value="Genomic_DNA"/>
</dbReference>
<keyword evidence="1" id="KW-0732">Signal</keyword>
<dbReference type="Proteomes" id="UP000001901">
    <property type="component" value="Chromosome"/>
</dbReference>
<feature type="transmembrane region" description="Helical" evidence="3">
    <location>
        <begin position="675"/>
        <end position="708"/>
    </location>
</feature>
<dbReference type="InterPro" id="IPR013320">
    <property type="entry name" value="ConA-like_dom_sf"/>
</dbReference>
<keyword evidence="6" id="KW-1185">Reference proteome</keyword>
<proteinExistence type="predicted"/>
<dbReference type="SUPFAM" id="SSF49899">
    <property type="entry name" value="Concanavalin A-like lectins/glucanases"/>
    <property type="match status" value="1"/>
</dbReference>
<evidence type="ECO:0000313" key="6">
    <source>
        <dbReference type="Proteomes" id="UP000001901"/>
    </source>
</evidence>
<dbReference type="eggNOG" id="arCOG07813">
    <property type="taxonomic scope" value="Archaea"/>
</dbReference>
<dbReference type="AlphaFoldDB" id="D2RI28"/>
<dbReference type="Gene3D" id="2.60.120.200">
    <property type="match status" value="1"/>
</dbReference>
<dbReference type="PaxDb" id="572546-Arcpr_0892"/>
<evidence type="ECO:0000256" key="3">
    <source>
        <dbReference type="SAM" id="Phobius"/>
    </source>
</evidence>